<organism evidence="1 2">
    <name type="scientific">Geobacter hydrogenophilus</name>
    <dbReference type="NCBI Taxonomy" id="40983"/>
    <lineage>
        <taxon>Bacteria</taxon>
        <taxon>Pseudomonadati</taxon>
        <taxon>Thermodesulfobacteriota</taxon>
        <taxon>Desulfuromonadia</taxon>
        <taxon>Geobacterales</taxon>
        <taxon>Geobacteraceae</taxon>
        <taxon>Geobacter</taxon>
    </lineage>
</organism>
<reference evidence="1" key="1">
    <citation type="submission" date="2022-12" db="EMBL/GenBank/DDBJ databases">
        <title>Reference genome sequencing for broad-spectrum identification of bacterial and archaeal isolates by mass spectrometry.</title>
        <authorList>
            <person name="Sekiguchi Y."/>
            <person name="Tourlousse D.M."/>
        </authorList>
    </citation>
    <scope>NUCLEOTIDE SEQUENCE</scope>
    <source>
        <strain evidence="1">H2</strain>
    </source>
</reference>
<evidence type="ECO:0000313" key="1">
    <source>
        <dbReference type="EMBL" id="GLI37290.1"/>
    </source>
</evidence>
<accession>A0A9W6LBV5</accession>
<dbReference type="AlphaFoldDB" id="A0A9W6LBV5"/>
<dbReference type="EMBL" id="BSDS01000001">
    <property type="protein sequence ID" value="GLI37290.1"/>
    <property type="molecule type" value="Genomic_DNA"/>
</dbReference>
<gene>
    <name evidence="1" type="ORF">GHYDROH2_07910</name>
</gene>
<name>A0A9W6LBV5_9BACT</name>
<keyword evidence="2" id="KW-1185">Reference proteome</keyword>
<sequence length="75" mass="8709">MKTWMDDLPIAADEPIVISWSHELAVQTKWEILRESWSDFWYPSSDDLTAIPISSDWALAASHDGLFEWAKTENR</sequence>
<evidence type="ECO:0000313" key="2">
    <source>
        <dbReference type="Proteomes" id="UP001144352"/>
    </source>
</evidence>
<dbReference type="Proteomes" id="UP001144352">
    <property type="component" value="Unassembled WGS sequence"/>
</dbReference>
<proteinExistence type="predicted"/>
<protein>
    <submittedName>
        <fullName evidence="1">Uncharacterized protein</fullName>
    </submittedName>
</protein>
<comment type="caution">
    <text evidence="1">The sequence shown here is derived from an EMBL/GenBank/DDBJ whole genome shotgun (WGS) entry which is preliminary data.</text>
</comment>